<protein>
    <submittedName>
        <fullName evidence="1">Uncharacterized protein</fullName>
    </submittedName>
</protein>
<name>A0AAQ3P2H4_VIGMU</name>
<evidence type="ECO:0000313" key="2">
    <source>
        <dbReference type="Proteomes" id="UP001374535"/>
    </source>
</evidence>
<reference evidence="1 2" key="1">
    <citation type="journal article" date="2023" name="Life. Sci Alliance">
        <title>Evolutionary insights into 3D genome organization and epigenetic landscape of Vigna mungo.</title>
        <authorList>
            <person name="Junaid A."/>
            <person name="Singh B."/>
            <person name="Bhatia S."/>
        </authorList>
    </citation>
    <scope>NUCLEOTIDE SEQUENCE [LARGE SCALE GENOMIC DNA]</scope>
    <source>
        <strain evidence="1">Urdbean</strain>
    </source>
</reference>
<evidence type="ECO:0000313" key="1">
    <source>
        <dbReference type="EMBL" id="WVZ20549.1"/>
    </source>
</evidence>
<proteinExistence type="predicted"/>
<dbReference type="PANTHER" id="PTHR31267">
    <property type="entry name" value="DENTIN SIALOPHOSPHOPROTEIN-LIKE PROTEIN"/>
    <property type="match status" value="1"/>
</dbReference>
<dbReference type="Proteomes" id="UP001374535">
    <property type="component" value="Chromosome 2"/>
</dbReference>
<dbReference type="EMBL" id="CP144699">
    <property type="protein sequence ID" value="WVZ20549.1"/>
    <property type="molecule type" value="Genomic_DNA"/>
</dbReference>
<keyword evidence="2" id="KW-1185">Reference proteome</keyword>
<sequence length="557" mass="64240">MSTCFGIEILKWASSCRDFGGSPLLSVIVTTMILVRNVGSWTFASLHYMEYFVFCMSLGRLNSKASILDLRVECQDLERYSVINRFAKFHGRGQNDGAEASSSSDANTNTQKTFPLKYVTAVPLPRNLPDRGKNGILDRLINRRRLKGSCCPKFDLQTPEFKHLTFMEMSREGSFFQTAILRFDGHYDHWNMLMEIFLRLKEYWSSVEHRVQLKPCETETELNLKGRNCLSNQLTSILETILEKDNRRESINEYFALVMAVANKMRFHWTNGEEHAMKVTVGERNGGRGHRVEIISEEKIEKDGLLLLIKPLGMFIYITNLAIFSMSVLHGTKANYIKFSRKAWINFLHAGGMNSTHKSSSFVNKVALKRTLALLALHNRMEWTIFKYLKMHDTCSCTPDGWRTKLENKSLGEDERWEQILDLEWGDAEINIEEELEAEMDETLSQLMKVAEFSTSGTMVTQVRILIKDFVSAQCGLVFAMDSEIDSIDKIRLGALLIFSRSQNHWSQMVLKYKLNELGEVDKYKTRSVTKGQMLDFKNSMMRVFDMTDLQMMRCFP</sequence>
<dbReference type="PANTHER" id="PTHR31267:SF7">
    <property type="entry name" value="DENTIN SIALOPHOSPHOPROTEIN-LIKE PROTEIN"/>
    <property type="match status" value="1"/>
</dbReference>
<gene>
    <name evidence="1" type="ORF">V8G54_007871</name>
</gene>
<accession>A0AAQ3P2H4</accession>
<dbReference type="AlphaFoldDB" id="A0AAQ3P2H4"/>
<organism evidence="1 2">
    <name type="scientific">Vigna mungo</name>
    <name type="common">Black gram</name>
    <name type="synonym">Phaseolus mungo</name>
    <dbReference type="NCBI Taxonomy" id="3915"/>
    <lineage>
        <taxon>Eukaryota</taxon>
        <taxon>Viridiplantae</taxon>
        <taxon>Streptophyta</taxon>
        <taxon>Embryophyta</taxon>
        <taxon>Tracheophyta</taxon>
        <taxon>Spermatophyta</taxon>
        <taxon>Magnoliopsida</taxon>
        <taxon>eudicotyledons</taxon>
        <taxon>Gunneridae</taxon>
        <taxon>Pentapetalae</taxon>
        <taxon>rosids</taxon>
        <taxon>fabids</taxon>
        <taxon>Fabales</taxon>
        <taxon>Fabaceae</taxon>
        <taxon>Papilionoideae</taxon>
        <taxon>50 kb inversion clade</taxon>
        <taxon>NPAAA clade</taxon>
        <taxon>indigoferoid/millettioid clade</taxon>
        <taxon>Phaseoleae</taxon>
        <taxon>Vigna</taxon>
    </lineage>
</organism>